<evidence type="ECO:0000313" key="5">
    <source>
        <dbReference type="EMBL" id="SFU34746.1"/>
    </source>
</evidence>
<accession>A0A1I7FF50</accession>
<name>A0A1I7FF50_9FIRM</name>
<sequence length="391" mass="44350">MSVDLATLMKEEAGQRISVIAGSGGLSHEATWICHAETGESAEQLKGGELAVVTGMGLPEDGDGKALLDHIIELRKCGACGVIIMIGPRIPKVSRRIRDFCDEMTFPLFEGKENVDQEQFFKGICEVILRDSAKEQEISTAFKNAIFFPDQPERYVVPLSQYHFEAEDRYAICVLRMEHTSVDPYAAAEGIRKRLWNHLKREYEKCAVFTDGADIIAVISTEHSSEVRGLATDLLEYTRYLLPSDQNIIYTGIGKLTRSLRCVYKSYRQALSIVKLQLRKSVPMTSIFYTDMGIYRLLLGIEDEEIKREYFQRVLGPLLEHDREKDADLAEVLRIYLKNNGSIAATAKELFVHRNTVTYKINQASKILNMDLGVLDNRIQVRLAFLLHEMF</sequence>
<evidence type="ECO:0000313" key="6">
    <source>
        <dbReference type="Proteomes" id="UP000198817"/>
    </source>
</evidence>
<evidence type="ECO:0000259" key="4">
    <source>
        <dbReference type="Pfam" id="PF17853"/>
    </source>
</evidence>
<dbReference type="Pfam" id="PF13556">
    <property type="entry name" value="HTH_30"/>
    <property type="match status" value="1"/>
</dbReference>
<dbReference type="InterPro" id="IPR042070">
    <property type="entry name" value="PucR_C-HTH_sf"/>
</dbReference>
<dbReference type="Pfam" id="PF17853">
    <property type="entry name" value="GGDEF_2"/>
    <property type="match status" value="1"/>
</dbReference>
<dbReference type="InterPro" id="IPR041522">
    <property type="entry name" value="CdaR_GGDEF"/>
</dbReference>
<keyword evidence="6" id="KW-1185">Reference proteome</keyword>
<dbReference type="InterPro" id="IPR025736">
    <property type="entry name" value="PucR_C-HTH_dom"/>
</dbReference>
<dbReference type="Proteomes" id="UP000198817">
    <property type="component" value="Unassembled WGS sequence"/>
</dbReference>
<dbReference type="STRING" id="155865.SAMN05216515_10169"/>
<evidence type="ECO:0000256" key="1">
    <source>
        <dbReference type="ARBA" id="ARBA00006754"/>
    </source>
</evidence>
<dbReference type="RefSeq" id="WP_277675081.1">
    <property type="nucleotide sequence ID" value="NZ_JAQXUT010000017.1"/>
</dbReference>
<dbReference type="Pfam" id="PF07905">
    <property type="entry name" value="PucR"/>
    <property type="match status" value="1"/>
</dbReference>
<dbReference type="EMBL" id="FPBT01000002">
    <property type="protein sequence ID" value="SFU34746.1"/>
    <property type="molecule type" value="Genomic_DNA"/>
</dbReference>
<evidence type="ECO:0000259" key="2">
    <source>
        <dbReference type="Pfam" id="PF07905"/>
    </source>
</evidence>
<feature type="domain" description="PucR C-terminal helix-turn-helix" evidence="3">
    <location>
        <begin position="329"/>
        <end position="386"/>
    </location>
</feature>
<protein>
    <submittedName>
        <fullName evidence="5">Purine catabolism regulatory protein-like family protein</fullName>
    </submittedName>
</protein>
<dbReference type="PANTHER" id="PTHR33744:SF1">
    <property type="entry name" value="DNA-BINDING TRANSCRIPTIONAL ACTIVATOR ADER"/>
    <property type="match status" value="1"/>
</dbReference>
<reference evidence="5 6" key="1">
    <citation type="submission" date="2016-10" db="EMBL/GenBank/DDBJ databases">
        <authorList>
            <person name="de Groot N.N."/>
        </authorList>
    </citation>
    <scope>NUCLEOTIDE SEQUENCE [LARGE SCALE GENOMIC DNA]</scope>
    <source>
        <strain evidence="5 6">KHGC13</strain>
    </source>
</reference>
<dbReference type="Gene3D" id="1.10.10.2840">
    <property type="entry name" value="PucR C-terminal helix-turn-helix domain"/>
    <property type="match status" value="1"/>
</dbReference>
<comment type="similarity">
    <text evidence="1">Belongs to the CdaR family.</text>
</comment>
<gene>
    <name evidence="5" type="ORF">SAMN05216508_10298</name>
</gene>
<dbReference type="InterPro" id="IPR051448">
    <property type="entry name" value="CdaR-like_regulators"/>
</dbReference>
<organism evidence="5 6">
    <name type="scientific">Eubacterium pyruvativorans</name>
    <dbReference type="NCBI Taxonomy" id="155865"/>
    <lineage>
        <taxon>Bacteria</taxon>
        <taxon>Bacillati</taxon>
        <taxon>Bacillota</taxon>
        <taxon>Clostridia</taxon>
        <taxon>Eubacteriales</taxon>
        <taxon>Eubacteriaceae</taxon>
        <taxon>Eubacterium</taxon>
    </lineage>
</organism>
<dbReference type="AlphaFoldDB" id="A0A1I7FF50"/>
<dbReference type="InterPro" id="IPR012914">
    <property type="entry name" value="PucR_dom"/>
</dbReference>
<dbReference type="PANTHER" id="PTHR33744">
    <property type="entry name" value="CARBOHYDRATE DIACID REGULATOR"/>
    <property type="match status" value="1"/>
</dbReference>
<feature type="domain" description="Purine catabolism PurC-like" evidence="2">
    <location>
        <begin position="10"/>
        <end position="125"/>
    </location>
</feature>
<feature type="domain" description="CdaR GGDEF-like" evidence="4">
    <location>
        <begin position="161"/>
        <end position="272"/>
    </location>
</feature>
<evidence type="ECO:0000259" key="3">
    <source>
        <dbReference type="Pfam" id="PF13556"/>
    </source>
</evidence>
<proteinExistence type="inferred from homology"/>